<feature type="signal peptide" evidence="1">
    <location>
        <begin position="1"/>
        <end position="21"/>
    </location>
</feature>
<keyword evidence="3" id="KW-1185">Reference proteome</keyword>
<accession>A0ABY6CXC6</accession>
<protein>
    <recommendedName>
        <fullName evidence="4">Por secretion system C-terminal sorting domain-containing protein</fullName>
    </recommendedName>
</protein>
<name>A0ABY6CXC6_9BACT</name>
<evidence type="ECO:0008006" key="4">
    <source>
        <dbReference type="Google" id="ProtNLM"/>
    </source>
</evidence>
<evidence type="ECO:0000313" key="3">
    <source>
        <dbReference type="Proteomes" id="UP001065174"/>
    </source>
</evidence>
<organism evidence="2 3">
    <name type="scientific">Reichenbachiella agarivorans</name>
    <dbReference type="NCBI Taxonomy" id="2979464"/>
    <lineage>
        <taxon>Bacteria</taxon>
        <taxon>Pseudomonadati</taxon>
        <taxon>Bacteroidota</taxon>
        <taxon>Cytophagia</taxon>
        <taxon>Cytophagales</taxon>
        <taxon>Reichenbachiellaceae</taxon>
        <taxon>Reichenbachiella</taxon>
    </lineage>
</organism>
<feature type="chain" id="PRO_5046958606" description="Por secretion system C-terminal sorting domain-containing protein" evidence="1">
    <location>
        <begin position="22"/>
        <end position="367"/>
    </location>
</feature>
<gene>
    <name evidence="2" type="ORF">N6H18_09120</name>
</gene>
<proteinExistence type="predicted"/>
<evidence type="ECO:0000256" key="1">
    <source>
        <dbReference type="SAM" id="SignalP"/>
    </source>
</evidence>
<sequence length="367" mass="39252">MNDLKISFLLILVVFPFLSYAQCPDSNGSNLAGGSFTITDDCVITAADPISSSSIVITESGSLTINVTGVSFTQFGSSIIIQGDGTAPDGELIINSGSFSINFGATVTVEAGALLSIEENLFLGTVGATSTLNINGTVNIGNTMTAGPYGVLTGNGSLNITNTATNNGTDDTGFTGSVNCDGGPCSTLPVELSSFTGTIMGDNILLKWTTLTETNNDGFEIEKSTNGKTFETIGYVSGGGTINHKQDYSFIDYELASPAMYRLKQYDYDGTVEYSHIILVQSYLSPEVSIYPTYVDNTLNFVGPDQEEFTMKLVDISGHSYISTNVPAKLDDIKKQIDNQLDRLLPSIYIIQLTSSRNSQTLRFIKR</sequence>
<dbReference type="EMBL" id="CP106679">
    <property type="protein sequence ID" value="UXP34103.1"/>
    <property type="molecule type" value="Genomic_DNA"/>
</dbReference>
<reference evidence="2" key="1">
    <citation type="submission" date="2022-09" db="EMBL/GenBank/DDBJ databases">
        <title>Comparative genomics and taxonomic characterization of three novel marine species of genus Reichenbachiella exhibiting antioxidant and polysaccharide degradation activities.</title>
        <authorList>
            <person name="Muhammad N."/>
            <person name="Lee Y.-J."/>
            <person name="Ko J."/>
            <person name="Kim S.-G."/>
        </authorList>
    </citation>
    <scope>NUCLEOTIDE SEQUENCE</scope>
    <source>
        <strain evidence="2">BKB1-1</strain>
    </source>
</reference>
<keyword evidence="1" id="KW-0732">Signal</keyword>
<dbReference type="Proteomes" id="UP001065174">
    <property type="component" value="Chromosome"/>
</dbReference>
<evidence type="ECO:0000313" key="2">
    <source>
        <dbReference type="EMBL" id="UXP34103.1"/>
    </source>
</evidence>
<dbReference type="RefSeq" id="WP_262311529.1">
    <property type="nucleotide sequence ID" value="NZ_CP106679.1"/>
</dbReference>